<dbReference type="InterPro" id="IPR003593">
    <property type="entry name" value="AAA+_ATPase"/>
</dbReference>
<feature type="domain" description="ABC transporter" evidence="4">
    <location>
        <begin position="4"/>
        <end position="210"/>
    </location>
</feature>
<dbReference type="eggNOG" id="COG4136">
    <property type="taxonomic scope" value="Bacteria"/>
</dbReference>
<dbReference type="InterPro" id="IPR050093">
    <property type="entry name" value="ABC_SmlMolc_Importer"/>
</dbReference>
<dbReference type="STRING" id="314265.R2601_17339"/>
<reference evidence="5 6" key="1">
    <citation type="journal article" date="2010" name="J. Bacteriol.">
        <title>Genome sequences of Pelagibaca bermudensis HTCC2601T and Maritimibacter alkaliphilus HTCC2654T, the type strains of two marine Roseobacter genera.</title>
        <authorList>
            <person name="Thrash J.C."/>
            <person name="Cho J.C."/>
            <person name="Ferriera S."/>
            <person name="Johnson J."/>
            <person name="Vergin K.L."/>
            <person name="Giovannoni S.J."/>
        </authorList>
    </citation>
    <scope>NUCLEOTIDE SEQUENCE [LARGE SCALE GENOMIC DNA]</scope>
    <source>
        <strain evidence="6">DSM 26914 / JCM 13377 / KCTC 12554 / HTCC2601</strain>
    </source>
</reference>
<proteinExistence type="predicted"/>
<dbReference type="HOGENOM" id="CLU_000604_1_22_5"/>
<evidence type="ECO:0000259" key="4">
    <source>
        <dbReference type="PROSITE" id="PS50893"/>
    </source>
</evidence>
<protein>
    <submittedName>
        <fullName evidence="5">Putative atp-binding abc transporter protein</fullName>
    </submittedName>
</protein>
<keyword evidence="1" id="KW-0813">Transport</keyword>
<dbReference type="Pfam" id="PF00005">
    <property type="entry name" value="ABC_tran"/>
    <property type="match status" value="1"/>
</dbReference>
<dbReference type="InterPro" id="IPR027417">
    <property type="entry name" value="P-loop_NTPase"/>
</dbReference>
<dbReference type="Gene3D" id="3.40.50.300">
    <property type="entry name" value="P-loop containing nucleotide triphosphate hydrolases"/>
    <property type="match status" value="1"/>
</dbReference>
<dbReference type="GO" id="GO:0016887">
    <property type="term" value="F:ATP hydrolysis activity"/>
    <property type="evidence" value="ECO:0007669"/>
    <property type="project" value="InterPro"/>
</dbReference>
<dbReference type="PANTHER" id="PTHR42781">
    <property type="entry name" value="SPERMIDINE/PUTRESCINE IMPORT ATP-BINDING PROTEIN POTA"/>
    <property type="match status" value="1"/>
</dbReference>
<organism evidence="5 6">
    <name type="scientific">Salipiger bermudensis (strain DSM 26914 / JCM 13377 / KCTC 12554 / HTCC2601)</name>
    <name type="common">Pelagibaca bermudensis</name>
    <dbReference type="NCBI Taxonomy" id="314265"/>
    <lineage>
        <taxon>Bacteria</taxon>
        <taxon>Pseudomonadati</taxon>
        <taxon>Pseudomonadota</taxon>
        <taxon>Alphaproteobacteria</taxon>
        <taxon>Rhodobacterales</taxon>
        <taxon>Roseobacteraceae</taxon>
        <taxon>Salipiger</taxon>
    </lineage>
</organism>
<gene>
    <name evidence="5" type="ORF">R2601_17339</name>
</gene>
<dbReference type="Proteomes" id="UP000006230">
    <property type="component" value="Unassembled WGS sequence"/>
</dbReference>
<dbReference type="OrthoDB" id="9802264at2"/>
<dbReference type="RefSeq" id="WP_007797144.1">
    <property type="nucleotide sequence ID" value="NZ_DS022276.1"/>
</dbReference>
<keyword evidence="6" id="KW-1185">Reference proteome</keyword>
<dbReference type="AlphaFoldDB" id="Q0FS39"/>
<evidence type="ECO:0000256" key="1">
    <source>
        <dbReference type="ARBA" id="ARBA00022448"/>
    </source>
</evidence>
<keyword evidence="3 5" id="KW-0067">ATP-binding</keyword>
<dbReference type="PANTHER" id="PTHR42781:SF4">
    <property type="entry name" value="SPERMIDINE_PUTRESCINE IMPORT ATP-BINDING PROTEIN POTA"/>
    <property type="match status" value="1"/>
</dbReference>
<dbReference type="PROSITE" id="PS50893">
    <property type="entry name" value="ABC_TRANSPORTER_2"/>
    <property type="match status" value="1"/>
</dbReference>
<dbReference type="SUPFAM" id="SSF52540">
    <property type="entry name" value="P-loop containing nucleoside triphosphate hydrolases"/>
    <property type="match status" value="1"/>
</dbReference>
<comment type="caution">
    <text evidence="5">The sequence shown here is derived from an EMBL/GenBank/DDBJ whole genome shotgun (WGS) entry which is preliminary data.</text>
</comment>
<dbReference type="InterPro" id="IPR003439">
    <property type="entry name" value="ABC_transporter-like_ATP-bd"/>
</dbReference>
<evidence type="ECO:0000256" key="3">
    <source>
        <dbReference type="ARBA" id="ARBA00022840"/>
    </source>
</evidence>
<evidence type="ECO:0000313" key="5">
    <source>
        <dbReference type="EMBL" id="EAU46920.1"/>
    </source>
</evidence>
<keyword evidence="2" id="KW-0547">Nucleotide-binding</keyword>
<dbReference type="GO" id="GO:0005524">
    <property type="term" value="F:ATP binding"/>
    <property type="evidence" value="ECO:0007669"/>
    <property type="project" value="UniProtKB-KW"/>
</dbReference>
<accession>Q0FS39</accession>
<name>Q0FS39_SALBH</name>
<evidence type="ECO:0000313" key="6">
    <source>
        <dbReference type="Proteomes" id="UP000006230"/>
    </source>
</evidence>
<sequence>MADGLRLDTLEIRLGGRCMVALDAHVAPGEVLTVMGPSGSGKSTLLAAITGALDPAFALSGRILLDGEDVTALPTERRRIGILFQDELLFPHLSVGGNLAFGLTPSLRGRAARRKRIDSALQQIGLEGFASRDPATLSGGQKARVALMRTLLADPRALLLDEPFSRLDAARRGQIRELVFARAKAQRLPVLLVTHDREDACAAGGAVIELGA</sequence>
<evidence type="ECO:0000256" key="2">
    <source>
        <dbReference type="ARBA" id="ARBA00022741"/>
    </source>
</evidence>
<dbReference type="EMBL" id="AATQ01000010">
    <property type="protein sequence ID" value="EAU46920.1"/>
    <property type="molecule type" value="Genomic_DNA"/>
</dbReference>
<dbReference type="SMART" id="SM00382">
    <property type="entry name" value="AAA"/>
    <property type="match status" value="1"/>
</dbReference>